<sequence>MIEPMRYEFIESSLFARTVYDYLSEDDYTAFQQYLLEQPDAGDVVKGSGGVRKVRWARSGSGKSGGVRVCYYTRNAAGQIWLLVIYAKSVRDSISGGVLKQLKELLDHDD</sequence>
<dbReference type="EMBL" id="QFZK01000002">
    <property type="protein sequence ID" value="RFO97899.1"/>
    <property type="molecule type" value="Genomic_DNA"/>
</dbReference>
<dbReference type="OrthoDB" id="197283at2"/>
<name>A0A3E1REU7_9BURK</name>
<dbReference type="Proteomes" id="UP000260665">
    <property type="component" value="Unassembled WGS sequence"/>
</dbReference>
<gene>
    <name evidence="1" type="ORF">DIC66_04005</name>
</gene>
<organism evidence="1 2">
    <name type="scientific">Rhodoferax lacus</name>
    <dbReference type="NCBI Taxonomy" id="2184758"/>
    <lineage>
        <taxon>Bacteria</taxon>
        <taxon>Pseudomonadati</taxon>
        <taxon>Pseudomonadota</taxon>
        <taxon>Betaproteobacteria</taxon>
        <taxon>Burkholderiales</taxon>
        <taxon>Comamonadaceae</taxon>
        <taxon>Rhodoferax</taxon>
    </lineage>
</organism>
<reference evidence="1 2" key="1">
    <citation type="submission" date="2018-05" db="EMBL/GenBank/DDBJ databases">
        <title>Rhodoferax soyangensis sp.nov., isolated from an oligotrophic freshwater lake.</title>
        <authorList>
            <person name="Park M."/>
        </authorList>
    </citation>
    <scope>NUCLEOTIDE SEQUENCE [LARGE SCALE GENOMIC DNA]</scope>
    <source>
        <strain evidence="1 2">IMCC26218</strain>
    </source>
</reference>
<accession>A0A3E1REU7</accession>
<keyword evidence="2" id="KW-1185">Reference proteome</keyword>
<protein>
    <submittedName>
        <fullName evidence="1">Transcriptional regulator</fullName>
    </submittedName>
</protein>
<dbReference type="InterPro" id="IPR009387">
    <property type="entry name" value="HigB-2"/>
</dbReference>
<comment type="caution">
    <text evidence="1">The sequence shown here is derived from an EMBL/GenBank/DDBJ whole genome shotgun (WGS) entry which is preliminary data.</text>
</comment>
<dbReference type="AlphaFoldDB" id="A0A3E1REU7"/>
<evidence type="ECO:0000313" key="2">
    <source>
        <dbReference type="Proteomes" id="UP000260665"/>
    </source>
</evidence>
<evidence type="ECO:0000313" key="1">
    <source>
        <dbReference type="EMBL" id="RFO97899.1"/>
    </source>
</evidence>
<proteinExistence type="predicted"/>
<dbReference type="PIRSF" id="PIRSF039032">
    <property type="entry name" value="HigB-2"/>
    <property type="match status" value="1"/>
</dbReference>